<dbReference type="RefSeq" id="XP_016242028.1">
    <property type="nucleotide sequence ID" value="XM_016400327.1"/>
</dbReference>
<dbReference type="EMBL" id="KN847164">
    <property type="protein sequence ID" value="KIW21812.1"/>
    <property type="molecule type" value="Genomic_DNA"/>
</dbReference>
<dbReference type="VEuPathDB" id="FungiDB:PV07_12764"/>
<dbReference type="OrthoDB" id="5359231at2759"/>
<dbReference type="Proteomes" id="UP000054466">
    <property type="component" value="Unassembled WGS sequence"/>
</dbReference>
<feature type="region of interest" description="Disordered" evidence="1">
    <location>
        <begin position="217"/>
        <end position="265"/>
    </location>
</feature>
<feature type="non-terminal residue" evidence="2">
    <location>
        <position position="1"/>
    </location>
</feature>
<sequence length="394" mass="43196">DGLRHPPNDRLSVTLDEHSNSRWEEPMVRPDRYVHAEFQADGGGGEPPAREYIRAWTKWNGYSFNAQAFIDLVTDEVVMEGERRPRQRIKLRVVSRQELSPLVGDANATATATATTTSTGGSVALVLRKRIRDREGQEMEDGDRAFTASRVALWPPDDAPQDLHEILCPEGQPGDVKAMLGDEGIVYMAGPPRAPGSAERALVFVGFDPTFGFQGMQRLDGSPAVPKSEKKRKVDRYELNETPQSVSLESQGQSQGQGMGIDLDPADRTKRLKLGAQVKLAVGDSTSARSRGDEQGDLAVLPQGHNMAQALIDESEDWQPPLASRAELPAMSQPQRPLQAAVSSPSPSPSRDDLSQWQTSGKPGRGKAPAPPNLGQTRQERVMYMSIGRGYWLR</sequence>
<dbReference type="AlphaFoldDB" id="A0A0D2AAL2"/>
<organism evidence="2 3">
    <name type="scientific">Cladophialophora immunda</name>
    <dbReference type="NCBI Taxonomy" id="569365"/>
    <lineage>
        <taxon>Eukaryota</taxon>
        <taxon>Fungi</taxon>
        <taxon>Dikarya</taxon>
        <taxon>Ascomycota</taxon>
        <taxon>Pezizomycotina</taxon>
        <taxon>Eurotiomycetes</taxon>
        <taxon>Chaetothyriomycetidae</taxon>
        <taxon>Chaetothyriales</taxon>
        <taxon>Herpotrichiellaceae</taxon>
        <taxon>Cladophialophora</taxon>
    </lineage>
</organism>
<proteinExistence type="predicted"/>
<gene>
    <name evidence="2" type="ORF">PV07_12764</name>
</gene>
<name>A0A0D2AAL2_9EURO</name>
<evidence type="ECO:0000313" key="2">
    <source>
        <dbReference type="EMBL" id="KIW21812.1"/>
    </source>
</evidence>
<reference evidence="2 3" key="1">
    <citation type="submission" date="2015-01" db="EMBL/GenBank/DDBJ databases">
        <title>The Genome Sequence of Cladophialophora immunda CBS83496.</title>
        <authorList>
            <consortium name="The Broad Institute Genomics Platform"/>
            <person name="Cuomo C."/>
            <person name="de Hoog S."/>
            <person name="Gorbushina A."/>
            <person name="Stielow B."/>
            <person name="Teixiera M."/>
            <person name="Abouelleil A."/>
            <person name="Chapman S.B."/>
            <person name="Priest M."/>
            <person name="Young S.K."/>
            <person name="Wortman J."/>
            <person name="Nusbaum C."/>
            <person name="Birren B."/>
        </authorList>
    </citation>
    <scope>NUCLEOTIDE SEQUENCE [LARGE SCALE GENOMIC DNA]</scope>
    <source>
        <strain evidence="2 3">CBS 83496</strain>
    </source>
</reference>
<dbReference type="GeneID" id="27351958"/>
<dbReference type="HOGENOM" id="CLU_015634_1_1_1"/>
<evidence type="ECO:0000313" key="3">
    <source>
        <dbReference type="Proteomes" id="UP000054466"/>
    </source>
</evidence>
<evidence type="ECO:0000256" key="1">
    <source>
        <dbReference type="SAM" id="MobiDB-lite"/>
    </source>
</evidence>
<feature type="region of interest" description="Disordered" evidence="1">
    <location>
        <begin position="321"/>
        <end position="381"/>
    </location>
</feature>
<protein>
    <submittedName>
        <fullName evidence="2">Uncharacterized protein</fullName>
    </submittedName>
</protein>
<dbReference type="STRING" id="569365.A0A0D2AAL2"/>
<keyword evidence="3" id="KW-1185">Reference proteome</keyword>
<accession>A0A0D2AAL2</accession>
<feature type="compositionally biased region" description="Low complexity" evidence="1">
    <location>
        <begin position="244"/>
        <end position="256"/>
    </location>
</feature>